<dbReference type="AlphaFoldDB" id="A0A859FAY6"/>
<dbReference type="GO" id="GO:0016887">
    <property type="term" value="F:ATP hydrolysis activity"/>
    <property type="evidence" value="ECO:0007669"/>
    <property type="project" value="InterPro"/>
</dbReference>
<keyword evidence="3" id="KW-0813">Transport</keyword>
<dbReference type="PANTHER" id="PTHR43553">
    <property type="entry name" value="HEAVY METAL TRANSPORTER"/>
    <property type="match status" value="1"/>
</dbReference>
<evidence type="ECO:0000256" key="4">
    <source>
        <dbReference type="ARBA" id="ARBA00022475"/>
    </source>
</evidence>
<evidence type="ECO:0000313" key="11">
    <source>
        <dbReference type="Proteomes" id="UP000318138"/>
    </source>
</evidence>
<dbReference type="InterPro" id="IPR017871">
    <property type="entry name" value="ABC_transporter-like_CS"/>
</dbReference>
<accession>A0A859FAY6</accession>
<dbReference type="KEGG" id="psua:FLK61_27130"/>
<dbReference type="PROSITE" id="PS00211">
    <property type="entry name" value="ABC_TRANSPORTER_1"/>
    <property type="match status" value="2"/>
</dbReference>
<evidence type="ECO:0000256" key="6">
    <source>
        <dbReference type="ARBA" id="ARBA00022840"/>
    </source>
</evidence>
<evidence type="ECO:0000313" key="10">
    <source>
        <dbReference type="EMBL" id="QKS70429.1"/>
    </source>
</evidence>
<dbReference type="SMART" id="SM00382">
    <property type="entry name" value="AAA"/>
    <property type="match status" value="2"/>
</dbReference>
<keyword evidence="5" id="KW-0547">Nucleotide-binding</keyword>
<evidence type="ECO:0000259" key="9">
    <source>
        <dbReference type="PROSITE" id="PS50893"/>
    </source>
</evidence>
<evidence type="ECO:0000256" key="8">
    <source>
        <dbReference type="ARBA" id="ARBA00023136"/>
    </source>
</evidence>
<evidence type="ECO:0000256" key="1">
    <source>
        <dbReference type="ARBA" id="ARBA00004202"/>
    </source>
</evidence>
<dbReference type="InterPro" id="IPR027417">
    <property type="entry name" value="P-loop_NTPase"/>
</dbReference>
<dbReference type="InterPro" id="IPR003439">
    <property type="entry name" value="ABC_transporter-like_ATP-bd"/>
</dbReference>
<keyword evidence="6 10" id="KW-0067">ATP-binding</keyword>
<dbReference type="Proteomes" id="UP000318138">
    <property type="component" value="Chromosome"/>
</dbReference>
<protein>
    <submittedName>
        <fullName evidence="10">ABC transporter ATP-binding protein</fullName>
    </submittedName>
</protein>
<keyword evidence="11" id="KW-1185">Reference proteome</keyword>
<comment type="similarity">
    <text evidence="2">Belongs to the ABC transporter superfamily.</text>
</comment>
<dbReference type="NCBIfam" id="NF010167">
    <property type="entry name" value="PRK13648.1"/>
    <property type="match status" value="2"/>
</dbReference>
<organism evidence="10 11">
    <name type="scientific">Paenalkalicoccus suaedae</name>
    <dbReference type="NCBI Taxonomy" id="2592382"/>
    <lineage>
        <taxon>Bacteria</taxon>
        <taxon>Bacillati</taxon>
        <taxon>Bacillota</taxon>
        <taxon>Bacilli</taxon>
        <taxon>Bacillales</taxon>
        <taxon>Bacillaceae</taxon>
        <taxon>Paenalkalicoccus</taxon>
    </lineage>
</organism>
<dbReference type="EMBL" id="CP041372">
    <property type="protein sequence ID" value="QKS70429.1"/>
    <property type="molecule type" value="Genomic_DNA"/>
</dbReference>
<dbReference type="Gene3D" id="3.40.50.300">
    <property type="entry name" value="P-loop containing nucleotide triphosphate hydrolases"/>
    <property type="match status" value="2"/>
</dbReference>
<feature type="domain" description="ABC transporter" evidence="9">
    <location>
        <begin position="265"/>
        <end position="495"/>
    </location>
</feature>
<proteinExistence type="inferred from homology"/>
<dbReference type="GO" id="GO:0043190">
    <property type="term" value="C:ATP-binding cassette (ABC) transporter complex"/>
    <property type="evidence" value="ECO:0007669"/>
    <property type="project" value="TreeGrafter"/>
</dbReference>
<dbReference type="InterPro" id="IPR003593">
    <property type="entry name" value="AAA+_ATPase"/>
</dbReference>
<gene>
    <name evidence="10" type="ORF">FLK61_27130</name>
</gene>
<dbReference type="GO" id="GO:0042626">
    <property type="term" value="F:ATPase-coupled transmembrane transporter activity"/>
    <property type="evidence" value="ECO:0007669"/>
    <property type="project" value="TreeGrafter"/>
</dbReference>
<dbReference type="InterPro" id="IPR015856">
    <property type="entry name" value="ABC_transpr_CbiO/EcfA_su"/>
</dbReference>
<keyword evidence="8" id="KW-0472">Membrane</keyword>
<comment type="subcellular location">
    <subcellularLocation>
        <location evidence="1">Cell membrane</location>
        <topology evidence="1">Peripheral membrane protein</topology>
    </subcellularLocation>
</comment>
<reference evidence="11" key="1">
    <citation type="submission" date="2019-07" db="EMBL/GenBank/DDBJ databases">
        <title>Bacillus alkalisoli sp. nov. isolated from saline soil.</title>
        <authorList>
            <person name="Sun J.-Q."/>
            <person name="Xu L."/>
        </authorList>
    </citation>
    <scope>NUCLEOTIDE SEQUENCE [LARGE SCALE GENOMIC DNA]</scope>
    <source>
        <strain evidence="11">M4U3P1</strain>
    </source>
</reference>
<dbReference type="PROSITE" id="PS50893">
    <property type="entry name" value="ABC_TRANSPORTER_2"/>
    <property type="match status" value="2"/>
</dbReference>
<name>A0A859FAY6_9BACI</name>
<evidence type="ECO:0000256" key="2">
    <source>
        <dbReference type="ARBA" id="ARBA00005417"/>
    </source>
</evidence>
<sequence>MSVKSPNTLVQAVNYSFSYEQDHPLLNNLSLTISEGETTILAGASGSGKSTLALCLNGLYPEAVEGYSTGELFFRDKSVTSFEKGELNQQIGIVFQDPESQFCMLKVEDELAFTLENIETPREEMADLISDVLEKIGITKLRHRDIHSLSGGQKQKVALAAVLLLKPTMLILDEPTANLDPQSRLEFVELIERLSMTTLIIDHQLEDWLRFTDRMLVLSRSGELVLEGKPMELLRKHKNELEAEGITFSPVYEELPHVDHGSEILRVQNLQFKRKKNVILTNIDFSIHEKEFVAIVGGNGAGKSTMLQLLSRLLKPTRGSIELHGTAITSFQELELREKMGFVFQNPEHQFITDSVEEEVAFGMEVRDESGIGARVDDLLQRFHLKNHRRANPFSLSGGQKRRLSVATMLHEGQDILLFDEPTFGQDARTSSELLKIVKSLQEQGTAIVFVTHDMDLVDQYCDRALVFHEQELAFDGSPEELFHNEALLQAARLRKPYRMRQALEVVGQ</sequence>
<evidence type="ECO:0000256" key="3">
    <source>
        <dbReference type="ARBA" id="ARBA00022448"/>
    </source>
</evidence>
<dbReference type="InterPro" id="IPR050095">
    <property type="entry name" value="ECF_ABC_transporter_ATP-bd"/>
</dbReference>
<keyword evidence="4" id="KW-1003">Cell membrane</keyword>
<dbReference type="PANTHER" id="PTHR43553:SF19">
    <property type="entry name" value="HMP_THIAMINE IMPORT ATP-BINDING PROTEIN YKOD-RELATED"/>
    <property type="match status" value="1"/>
</dbReference>
<dbReference type="Pfam" id="PF00005">
    <property type="entry name" value="ABC_tran"/>
    <property type="match status" value="2"/>
</dbReference>
<keyword evidence="7" id="KW-1278">Translocase</keyword>
<dbReference type="SUPFAM" id="SSF52540">
    <property type="entry name" value="P-loop containing nucleoside triphosphate hydrolases"/>
    <property type="match status" value="2"/>
</dbReference>
<evidence type="ECO:0000256" key="5">
    <source>
        <dbReference type="ARBA" id="ARBA00022741"/>
    </source>
</evidence>
<dbReference type="GO" id="GO:0005524">
    <property type="term" value="F:ATP binding"/>
    <property type="evidence" value="ECO:0007669"/>
    <property type="project" value="UniProtKB-KW"/>
</dbReference>
<dbReference type="RefSeq" id="WP_176008467.1">
    <property type="nucleotide sequence ID" value="NZ_CP041372.2"/>
</dbReference>
<dbReference type="CDD" id="cd03225">
    <property type="entry name" value="ABC_cobalt_CbiO_domain1"/>
    <property type="match status" value="2"/>
</dbReference>
<feature type="domain" description="ABC transporter" evidence="9">
    <location>
        <begin position="10"/>
        <end position="246"/>
    </location>
</feature>
<evidence type="ECO:0000256" key="7">
    <source>
        <dbReference type="ARBA" id="ARBA00022967"/>
    </source>
</evidence>